<evidence type="ECO:0000256" key="1">
    <source>
        <dbReference type="ARBA" id="ARBA00022679"/>
    </source>
</evidence>
<gene>
    <name evidence="5" type="ORF">K7472_22395</name>
</gene>
<evidence type="ECO:0000256" key="2">
    <source>
        <dbReference type="ARBA" id="ARBA00023315"/>
    </source>
</evidence>
<dbReference type="Proteomes" id="UP001198565">
    <property type="component" value="Unassembled WGS sequence"/>
</dbReference>
<sequence length="181" mass="19290">MASTPRRTASTPQQGAPVWEIAPEPVGSDDSGALLRAYYSDIVDRYHRHHHGRAATAAEVDAAMTAEPSGHLAPPDGLFLVARRDGTAYGCAGVHLLAPGTAELTRVHVAPSARRGGLGSRLLTAAERAARERLGAARLCLDTRSDLVEARAMYAARGYAEVPAYHDGPYADHFFAKHLTP</sequence>
<evidence type="ECO:0000259" key="4">
    <source>
        <dbReference type="PROSITE" id="PS51186"/>
    </source>
</evidence>
<dbReference type="PANTHER" id="PTHR43877:SF2">
    <property type="entry name" value="AMINOALKYLPHOSPHONATE N-ACETYLTRANSFERASE-RELATED"/>
    <property type="match status" value="1"/>
</dbReference>
<dbReference type="Gene3D" id="3.40.630.30">
    <property type="match status" value="1"/>
</dbReference>
<comment type="caution">
    <text evidence="5">The sequence shown here is derived from an EMBL/GenBank/DDBJ whole genome shotgun (WGS) entry which is preliminary data.</text>
</comment>
<dbReference type="Pfam" id="PF00583">
    <property type="entry name" value="Acetyltransf_1"/>
    <property type="match status" value="1"/>
</dbReference>
<feature type="compositionally biased region" description="Polar residues" evidence="3">
    <location>
        <begin position="1"/>
        <end position="14"/>
    </location>
</feature>
<dbReference type="InterPro" id="IPR000182">
    <property type="entry name" value="GNAT_dom"/>
</dbReference>
<dbReference type="PANTHER" id="PTHR43877">
    <property type="entry name" value="AMINOALKYLPHOSPHONATE N-ACETYLTRANSFERASE-RELATED-RELATED"/>
    <property type="match status" value="1"/>
</dbReference>
<dbReference type="InterPro" id="IPR016181">
    <property type="entry name" value="Acyl_CoA_acyltransferase"/>
</dbReference>
<evidence type="ECO:0000256" key="3">
    <source>
        <dbReference type="SAM" id="MobiDB-lite"/>
    </source>
</evidence>
<accession>A0ABS7QXA4</accession>
<dbReference type="EMBL" id="JAINVZ010000017">
    <property type="protein sequence ID" value="MBY8887568.1"/>
    <property type="molecule type" value="Genomic_DNA"/>
</dbReference>
<protein>
    <submittedName>
        <fullName evidence="5">GNAT family N-acetyltransferase</fullName>
    </submittedName>
</protein>
<proteinExistence type="predicted"/>
<feature type="region of interest" description="Disordered" evidence="3">
    <location>
        <begin position="1"/>
        <end position="24"/>
    </location>
</feature>
<evidence type="ECO:0000313" key="6">
    <source>
        <dbReference type="Proteomes" id="UP001198565"/>
    </source>
</evidence>
<keyword evidence="6" id="KW-1185">Reference proteome</keyword>
<name>A0ABS7QXA4_9ACTN</name>
<keyword evidence="1" id="KW-0808">Transferase</keyword>
<reference evidence="5 6" key="1">
    <citation type="submission" date="2021-08" db="EMBL/GenBank/DDBJ databases">
        <title>Streptomyces sp. PTM05 isolated from lichen.</title>
        <authorList>
            <person name="Somphong A."/>
            <person name="Phongsopitanun W."/>
            <person name="Tanasupawat S."/>
        </authorList>
    </citation>
    <scope>NUCLEOTIDE SEQUENCE [LARGE SCALE GENOMIC DNA]</scope>
    <source>
        <strain evidence="5 6">Ptm05</strain>
    </source>
</reference>
<evidence type="ECO:0000313" key="5">
    <source>
        <dbReference type="EMBL" id="MBY8887568.1"/>
    </source>
</evidence>
<dbReference type="RefSeq" id="WP_222980318.1">
    <property type="nucleotide sequence ID" value="NZ_JAINVZ010000017.1"/>
</dbReference>
<feature type="domain" description="N-acetyltransferase" evidence="4">
    <location>
        <begin position="33"/>
        <end position="181"/>
    </location>
</feature>
<keyword evidence="2" id="KW-0012">Acyltransferase</keyword>
<dbReference type="InterPro" id="IPR050832">
    <property type="entry name" value="Bact_Acetyltransf"/>
</dbReference>
<dbReference type="CDD" id="cd04301">
    <property type="entry name" value="NAT_SF"/>
    <property type="match status" value="1"/>
</dbReference>
<dbReference type="SUPFAM" id="SSF55729">
    <property type="entry name" value="Acyl-CoA N-acyltransferases (Nat)"/>
    <property type="match status" value="1"/>
</dbReference>
<organism evidence="5 6">
    <name type="scientific">Streptantibioticus parmotrematis</name>
    <dbReference type="NCBI Taxonomy" id="2873249"/>
    <lineage>
        <taxon>Bacteria</taxon>
        <taxon>Bacillati</taxon>
        <taxon>Actinomycetota</taxon>
        <taxon>Actinomycetes</taxon>
        <taxon>Kitasatosporales</taxon>
        <taxon>Streptomycetaceae</taxon>
        <taxon>Streptantibioticus</taxon>
    </lineage>
</organism>
<dbReference type="PROSITE" id="PS51186">
    <property type="entry name" value="GNAT"/>
    <property type="match status" value="1"/>
</dbReference>